<name>A0A7Z7BMQ6_9BURK</name>
<dbReference type="InterPro" id="IPR016032">
    <property type="entry name" value="Sig_transdc_resp-reg_C-effctor"/>
</dbReference>
<dbReference type="CDD" id="cd06170">
    <property type="entry name" value="LuxR_C_like"/>
    <property type="match status" value="1"/>
</dbReference>
<dbReference type="SMART" id="SM00421">
    <property type="entry name" value="HTH_LUXR"/>
    <property type="match status" value="1"/>
</dbReference>
<dbReference type="Pfam" id="PF00196">
    <property type="entry name" value="GerE"/>
    <property type="match status" value="1"/>
</dbReference>
<dbReference type="SUPFAM" id="SSF52172">
    <property type="entry name" value="CheY-like"/>
    <property type="match status" value="1"/>
</dbReference>
<dbReference type="Proteomes" id="UP000198900">
    <property type="component" value="Unassembled WGS sequence"/>
</dbReference>
<dbReference type="PANTHER" id="PTHR43214:SF43">
    <property type="entry name" value="TWO-COMPONENT RESPONSE REGULATOR"/>
    <property type="match status" value="1"/>
</dbReference>
<dbReference type="EMBL" id="FNDI01000057">
    <property type="protein sequence ID" value="SDJ51410.1"/>
    <property type="molecule type" value="Genomic_DNA"/>
</dbReference>
<evidence type="ECO:0000313" key="4">
    <source>
        <dbReference type="Proteomes" id="UP000198900"/>
    </source>
</evidence>
<proteinExistence type="predicted"/>
<dbReference type="RefSeq" id="WP_091790498.1">
    <property type="nucleotide sequence ID" value="NZ_FNDI01000057.1"/>
</dbReference>
<gene>
    <name evidence="3" type="ORF">SAMN04487926_15732</name>
</gene>
<organism evidence="3 4">
    <name type="scientific">Paraburkholderia steynii</name>
    <dbReference type="NCBI Taxonomy" id="1245441"/>
    <lineage>
        <taxon>Bacteria</taxon>
        <taxon>Pseudomonadati</taxon>
        <taxon>Pseudomonadota</taxon>
        <taxon>Betaproteobacteria</taxon>
        <taxon>Burkholderiales</taxon>
        <taxon>Burkholderiaceae</taxon>
        <taxon>Paraburkholderia</taxon>
    </lineage>
</organism>
<dbReference type="InterPro" id="IPR039420">
    <property type="entry name" value="WalR-like"/>
</dbReference>
<evidence type="ECO:0000256" key="1">
    <source>
        <dbReference type="ARBA" id="ARBA00023125"/>
    </source>
</evidence>
<dbReference type="GO" id="GO:0006355">
    <property type="term" value="P:regulation of DNA-templated transcription"/>
    <property type="evidence" value="ECO:0007669"/>
    <property type="project" value="InterPro"/>
</dbReference>
<sequence>MNVIVLSPIRMFGDGLATSLGNSEGIRVVAVARDLAGLRNALAGASVQVVLIDVTQGIDLYDMRSVAVEHPALALVALGLNEQRQDVIRCGRAGFSGYVPRDAPIDALRGAIADVAAGRLACPAEISSALLRALFRSDHQSDSLDTELALTQREMEVLHLLGHGYSNKEIARELCLSIATVKHHVHSILDKLKLPNRVLAMRRVRDAPWLASVASRRAGGVREG</sequence>
<evidence type="ECO:0000313" key="3">
    <source>
        <dbReference type="EMBL" id="SDJ51410.1"/>
    </source>
</evidence>
<accession>A0A7Z7BMQ6</accession>
<dbReference type="SUPFAM" id="SSF46894">
    <property type="entry name" value="C-terminal effector domain of the bipartite response regulators"/>
    <property type="match status" value="1"/>
</dbReference>
<feature type="domain" description="HTH luxR-type" evidence="2">
    <location>
        <begin position="143"/>
        <end position="208"/>
    </location>
</feature>
<dbReference type="Gene3D" id="3.40.50.2300">
    <property type="match status" value="1"/>
</dbReference>
<dbReference type="PANTHER" id="PTHR43214">
    <property type="entry name" value="TWO-COMPONENT RESPONSE REGULATOR"/>
    <property type="match status" value="1"/>
</dbReference>
<dbReference type="AlphaFoldDB" id="A0A7Z7BMQ6"/>
<dbReference type="PRINTS" id="PR00038">
    <property type="entry name" value="HTHLUXR"/>
</dbReference>
<protein>
    <submittedName>
        <fullName evidence="3">DNA-binding response regulator, NarL/FixJ family, contains REC and HTH domains</fullName>
    </submittedName>
</protein>
<reference evidence="3" key="1">
    <citation type="submission" date="2016-10" db="EMBL/GenBank/DDBJ databases">
        <authorList>
            <person name="Varghese N."/>
            <person name="Submissions S."/>
        </authorList>
    </citation>
    <scope>NUCLEOTIDE SEQUENCE [LARGE SCALE GENOMIC DNA]</scope>
    <source>
        <strain evidence="3">YR281</strain>
    </source>
</reference>
<dbReference type="InterPro" id="IPR000792">
    <property type="entry name" value="Tscrpt_reg_LuxR_C"/>
</dbReference>
<dbReference type="PROSITE" id="PS50043">
    <property type="entry name" value="HTH_LUXR_2"/>
    <property type="match status" value="1"/>
</dbReference>
<dbReference type="InterPro" id="IPR011006">
    <property type="entry name" value="CheY-like_superfamily"/>
</dbReference>
<comment type="caution">
    <text evidence="3">The sequence shown here is derived from an EMBL/GenBank/DDBJ whole genome shotgun (WGS) entry which is preliminary data.</text>
</comment>
<dbReference type="PROSITE" id="PS00622">
    <property type="entry name" value="HTH_LUXR_1"/>
    <property type="match status" value="1"/>
</dbReference>
<dbReference type="GO" id="GO:0003677">
    <property type="term" value="F:DNA binding"/>
    <property type="evidence" value="ECO:0007669"/>
    <property type="project" value="UniProtKB-KW"/>
</dbReference>
<evidence type="ECO:0000259" key="2">
    <source>
        <dbReference type="PROSITE" id="PS50043"/>
    </source>
</evidence>
<keyword evidence="4" id="KW-1185">Reference proteome</keyword>
<keyword evidence="1 3" id="KW-0238">DNA-binding</keyword>